<name>A0A183SMT4_SCHSO</name>
<dbReference type="OrthoDB" id="272072at2759"/>
<reference evidence="1 2" key="2">
    <citation type="submission" date="2018-11" db="EMBL/GenBank/DDBJ databases">
        <authorList>
            <consortium name="Pathogen Informatics"/>
        </authorList>
    </citation>
    <scope>NUCLEOTIDE SEQUENCE [LARGE SCALE GENOMIC DNA]</scope>
    <source>
        <strain evidence="1 2">NST_G2</strain>
    </source>
</reference>
<dbReference type="STRING" id="70667.A0A183SMT4"/>
<keyword evidence="2" id="KW-1185">Reference proteome</keyword>
<sequence>MQVHECRIRLSEWIRDSDRLNHGTVSRQAFRRALGLLPIPLKETELNVLEHYYKAKEENFINWRAFCDEVESVFATPNLEKDPLKEAQVLKTEVGISENYLPIGLAAEADAAIKKIGGLVSGNQLLLSNCRRRVRQRRIQLTPLFSDFDQTHRMTLSQSQFRRCLMTLGLADTITEHEWIALYAKYRHPVGEIDNINYLAFSDDVYEVAGMVYRTP</sequence>
<evidence type="ECO:0000313" key="3">
    <source>
        <dbReference type="WBParaSite" id="SSLN_0000571101-mRNA-1"/>
    </source>
</evidence>
<dbReference type="Gene3D" id="1.10.238.10">
    <property type="entry name" value="EF-hand"/>
    <property type="match status" value="1"/>
</dbReference>
<gene>
    <name evidence="1" type="ORF">SSLN_LOCUS5532</name>
</gene>
<dbReference type="Proteomes" id="UP000275846">
    <property type="component" value="Unassembled WGS sequence"/>
</dbReference>
<dbReference type="InterPro" id="IPR011992">
    <property type="entry name" value="EF-hand-dom_pair"/>
</dbReference>
<evidence type="ECO:0000313" key="2">
    <source>
        <dbReference type="Proteomes" id="UP000275846"/>
    </source>
</evidence>
<accession>A0A183SMT4</accession>
<dbReference type="EMBL" id="UYSU01033293">
    <property type="protein sequence ID" value="VDL91917.1"/>
    <property type="molecule type" value="Genomic_DNA"/>
</dbReference>
<protein>
    <submittedName>
        <fullName evidence="3">EF-hand domain-containing protein</fullName>
    </submittedName>
</protein>
<organism evidence="3">
    <name type="scientific">Schistocephalus solidus</name>
    <name type="common">Tapeworm</name>
    <dbReference type="NCBI Taxonomy" id="70667"/>
    <lineage>
        <taxon>Eukaryota</taxon>
        <taxon>Metazoa</taxon>
        <taxon>Spiralia</taxon>
        <taxon>Lophotrochozoa</taxon>
        <taxon>Platyhelminthes</taxon>
        <taxon>Cestoda</taxon>
        <taxon>Eucestoda</taxon>
        <taxon>Diphyllobothriidea</taxon>
        <taxon>Diphyllobothriidae</taxon>
        <taxon>Schistocephalus</taxon>
    </lineage>
</organism>
<dbReference type="PANTHER" id="PTHR20875">
    <property type="entry name" value="EF-HAND CALCIUM-BINDING DOMAIN-CONTAINING PROTEIN 6-RELATED"/>
    <property type="match status" value="1"/>
</dbReference>
<dbReference type="PANTHER" id="PTHR20875:SF0">
    <property type="entry name" value="GH12158P"/>
    <property type="match status" value="1"/>
</dbReference>
<proteinExistence type="predicted"/>
<dbReference type="InterPro" id="IPR052603">
    <property type="entry name" value="EFCB6"/>
</dbReference>
<evidence type="ECO:0000313" key="1">
    <source>
        <dbReference type="EMBL" id="VDL91917.1"/>
    </source>
</evidence>
<dbReference type="SUPFAM" id="SSF47473">
    <property type="entry name" value="EF-hand"/>
    <property type="match status" value="1"/>
</dbReference>
<dbReference type="WBParaSite" id="SSLN_0000571101-mRNA-1">
    <property type="protein sequence ID" value="SSLN_0000571101-mRNA-1"/>
    <property type="gene ID" value="SSLN_0000571101"/>
</dbReference>
<dbReference type="AlphaFoldDB" id="A0A183SMT4"/>
<reference evidence="3" key="1">
    <citation type="submission" date="2016-06" db="UniProtKB">
        <authorList>
            <consortium name="WormBaseParasite"/>
        </authorList>
    </citation>
    <scope>IDENTIFICATION</scope>
</reference>